<dbReference type="EMBL" id="CP037423">
    <property type="protein sequence ID" value="QDV47429.1"/>
    <property type="molecule type" value="Genomic_DNA"/>
</dbReference>
<dbReference type="Proteomes" id="UP000319004">
    <property type="component" value="Chromosome"/>
</dbReference>
<protein>
    <recommendedName>
        <fullName evidence="1">YhcG PDDEXK nuclease domain-containing protein</fullName>
    </recommendedName>
</protein>
<dbReference type="KEGG" id="snep:Enr13x_73380"/>
<sequence>MIELKVEKFKPEYAGKLNFYVSAVDSQVRTDTDGPTIGILICKSKSDIKVEYSLRDLTKPIGVSEYQITENLPEQFRSSIPSIEQIEAELGGWDDE</sequence>
<evidence type="ECO:0000313" key="2">
    <source>
        <dbReference type="EMBL" id="QDV47429.1"/>
    </source>
</evidence>
<dbReference type="InterPro" id="IPR053148">
    <property type="entry name" value="PD-DEXK-like_domain"/>
</dbReference>
<dbReference type="PANTHER" id="PTHR30547:SF0">
    <property type="entry name" value="BLR8175 PROTEIN"/>
    <property type="match status" value="1"/>
</dbReference>
<dbReference type="PANTHER" id="PTHR30547">
    <property type="entry name" value="UNCHARACTERIZED PROTEIN YHCG-RELATED"/>
    <property type="match status" value="1"/>
</dbReference>
<dbReference type="AlphaFoldDB" id="A0A518I2U0"/>
<dbReference type="Pfam" id="PF06250">
    <property type="entry name" value="YhcG_C"/>
    <property type="match status" value="1"/>
</dbReference>
<proteinExistence type="predicted"/>
<evidence type="ECO:0000313" key="3">
    <source>
        <dbReference type="Proteomes" id="UP000319004"/>
    </source>
</evidence>
<organism evidence="2 3">
    <name type="scientific">Stieleria neptunia</name>
    <dbReference type="NCBI Taxonomy" id="2527979"/>
    <lineage>
        <taxon>Bacteria</taxon>
        <taxon>Pseudomonadati</taxon>
        <taxon>Planctomycetota</taxon>
        <taxon>Planctomycetia</taxon>
        <taxon>Pirellulales</taxon>
        <taxon>Pirellulaceae</taxon>
        <taxon>Stieleria</taxon>
    </lineage>
</organism>
<reference evidence="2 3" key="1">
    <citation type="submission" date="2019-03" db="EMBL/GenBank/DDBJ databases">
        <title>Deep-cultivation of Planctomycetes and their phenomic and genomic characterization uncovers novel biology.</title>
        <authorList>
            <person name="Wiegand S."/>
            <person name="Jogler M."/>
            <person name="Boedeker C."/>
            <person name="Pinto D."/>
            <person name="Vollmers J."/>
            <person name="Rivas-Marin E."/>
            <person name="Kohn T."/>
            <person name="Peeters S.H."/>
            <person name="Heuer A."/>
            <person name="Rast P."/>
            <person name="Oberbeckmann S."/>
            <person name="Bunk B."/>
            <person name="Jeske O."/>
            <person name="Meyerdierks A."/>
            <person name="Storesund J.E."/>
            <person name="Kallscheuer N."/>
            <person name="Luecker S."/>
            <person name="Lage O.M."/>
            <person name="Pohl T."/>
            <person name="Merkel B.J."/>
            <person name="Hornburger P."/>
            <person name="Mueller R.-W."/>
            <person name="Bruemmer F."/>
            <person name="Labrenz M."/>
            <person name="Spormann A.M."/>
            <person name="Op den Camp H."/>
            <person name="Overmann J."/>
            <person name="Amann R."/>
            <person name="Jetten M.S.M."/>
            <person name="Mascher T."/>
            <person name="Medema M.H."/>
            <person name="Devos D.P."/>
            <person name="Kaster A.-K."/>
            <person name="Ovreas L."/>
            <person name="Rohde M."/>
            <person name="Galperin M.Y."/>
            <person name="Jogler C."/>
        </authorList>
    </citation>
    <scope>NUCLEOTIDE SEQUENCE [LARGE SCALE GENOMIC DNA]</scope>
    <source>
        <strain evidence="2 3">Enr13</strain>
    </source>
</reference>
<accession>A0A518I2U0</accession>
<gene>
    <name evidence="2" type="ORF">Enr13x_73380</name>
</gene>
<dbReference type="InterPro" id="IPR009362">
    <property type="entry name" value="YhcG_C"/>
</dbReference>
<name>A0A518I2U0_9BACT</name>
<evidence type="ECO:0000259" key="1">
    <source>
        <dbReference type="Pfam" id="PF06250"/>
    </source>
</evidence>
<keyword evidence="3" id="KW-1185">Reference proteome</keyword>
<feature type="domain" description="YhcG PDDEXK nuclease" evidence="1">
    <location>
        <begin position="1"/>
        <end position="81"/>
    </location>
</feature>